<reference evidence="1" key="1">
    <citation type="submission" date="2021-06" db="EMBL/GenBank/DDBJ databases">
        <title>Comparative genomics, transcriptomics and evolutionary studies reveal genomic signatures of adaptation to plant cell wall in hemibiotrophic fungi.</title>
        <authorList>
            <consortium name="DOE Joint Genome Institute"/>
            <person name="Baroncelli R."/>
            <person name="Diaz J.F."/>
            <person name="Benocci T."/>
            <person name="Peng M."/>
            <person name="Battaglia E."/>
            <person name="Haridas S."/>
            <person name="Andreopoulos W."/>
            <person name="Labutti K."/>
            <person name="Pangilinan J."/>
            <person name="Floch G.L."/>
            <person name="Makela M.R."/>
            <person name="Henrissat B."/>
            <person name="Grigoriev I.V."/>
            <person name="Crouch J.A."/>
            <person name="De Vries R.P."/>
            <person name="Sukno S.A."/>
            <person name="Thon M.R."/>
        </authorList>
    </citation>
    <scope>NUCLEOTIDE SEQUENCE</scope>
    <source>
        <strain evidence="1">MAFF235873</strain>
    </source>
</reference>
<keyword evidence="2" id="KW-1185">Reference proteome</keyword>
<comment type="caution">
    <text evidence="1">The sequence shown here is derived from an EMBL/GenBank/DDBJ whole genome shotgun (WGS) entry which is preliminary data.</text>
</comment>
<organism evidence="1 2">
    <name type="scientific">Colletotrichum zoysiae</name>
    <dbReference type="NCBI Taxonomy" id="1216348"/>
    <lineage>
        <taxon>Eukaryota</taxon>
        <taxon>Fungi</taxon>
        <taxon>Dikarya</taxon>
        <taxon>Ascomycota</taxon>
        <taxon>Pezizomycotina</taxon>
        <taxon>Sordariomycetes</taxon>
        <taxon>Hypocreomycetidae</taxon>
        <taxon>Glomerellales</taxon>
        <taxon>Glomerellaceae</taxon>
        <taxon>Colletotrichum</taxon>
        <taxon>Colletotrichum graminicola species complex</taxon>
    </lineage>
</organism>
<gene>
    <name evidence="1" type="ORF">LX32DRAFT_132585</name>
</gene>
<dbReference type="Proteomes" id="UP001232148">
    <property type="component" value="Unassembled WGS sequence"/>
</dbReference>
<sequence length="70" mass="7898">MFRSHSGRISRYSSSSTILWLHYHTTYLYERQTSPILIAIQLAATIIQGILRATIPDLAAQMQACVLTFA</sequence>
<protein>
    <submittedName>
        <fullName evidence="1">Uncharacterized protein</fullName>
    </submittedName>
</protein>
<accession>A0AAD9H8E1</accession>
<dbReference type="EMBL" id="MU842991">
    <property type="protein sequence ID" value="KAK2023657.1"/>
    <property type="molecule type" value="Genomic_DNA"/>
</dbReference>
<name>A0AAD9H8E1_9PEZI</name>
<evidence type="ECO:0000313" key="1">
    <source>
        <dbReference type="EMBL" id="KAK2023657.1"/>
    </source>
</evidence>
<proteinExistence type="predicted"/>
<dbReference type="AlphaFoldDB" id="A0AAD9H8E1"/>
<evidence type="ECO:0000313" key="2">
    <source>
        <dbReference type="Proteomes" id="UP001232148"/>
    </source>
</evidence>